<organism evidence="1 2">
    <name type="scientific">Candidatus Uhrbacteria bacterium RIFCSPHIGHO2_02_FULL_60_10</name>
    <dbReference type="NCBI Taxonomy" id="1802392"/>
    <lineage>
        <taxon>Bacteria</taxon>
        <taxon>Candidatus Uhriibacteriota</taxon>
    </lineage>
</organism>
<dbReference type="EMBL" id="MGEA01000024">
    <property type="protein sequence ID" value="OGL74478.1"/>
    <property type="molecule type" value="Genomic_DNA"/>
</dbReference>
<protein>
    <submittedName>
        <fullName evidence="1">Uncharacterized protein</fullName>
    </submittedName>
</protein>
<gene>
    <name evidence="1" type="ORF">A3C96_04030</name>
</gene>
<comment type="caution">
    <text evidence="1">The sequence shown here is derived from an EMBL/GenBank/DDBJ whole genome shotgun (WGS) entry which is preliminary data.</text>
</comment>
<proteinExistence type="predicted"/>
<evidence type="ECO:0000313" key="2">
    <source>
        <dbReference type="Proteomes" id="UP000177088"/>
    </source>
</evidence>
<name>A0A1F7U9L2_9BACT</name>
<accession>A0A1F7U9L2</accession>
<dbReference type="AlphaFoldDB" id="A0A1F7U9L2"/>
<sequence>MPKKSGVRSELRKFYKRAWKDGIFVCEFCPGNGYLAAAGSVKRVEAMEKRLGHEIDIAKLTIAQCMDLGASPGHGSSRRKACLEAIANHRKTRGQK</sequence>
<evidence type="ECO:0000313" key="1">
    <source>
        <dbReference type="EMBL" id="OGL74478.1"/>
    </source>
</evidence>
<dbReference type="Proteomes" id="UP000177088">
    <property type="component" value="Unassembled WGS sequence"/>
</dbReference>
<reference evidence="1 2" key="1">
    <citation type="journal article" date="2016" name="Nat. Commun.">
        <title>Thousands of microbial genomes shed light on interconnected biogeochemical processes in an aquifer system.</title>
        <authorList>
            <person name="Anantharaman K."/>
            <person name="Brown C.T."/>
            <person name="Hug L.A."/>
            <person name="Sharon I."/>
            <person name="Castelle C.J."/>
            <person name="Probst A.J."/>
            <person name="Thomas B.C."/>
            <person name="Singh A."/>
            <person name="Wilkins M.J."/>
            <person name="Karaoz U."/>
            <person name="Brodie E.L."/>
            <person name="Williams K.H."/>
            <person name="Hubbard S.S."/>
            <person name="Banfield J.F."/>
        </authorList>
    </citation>
    <scope>NUCLEOTIDE SEQUENCE [LARGE SCALE GENOMIC DNA]</scope>
</reference>